<sequence>MFDAESSLTASTTSSSNRSAPSEKWLGTPLVWSNSDGSSSAVITFCTSLTPTYSVPSPVISILCSSKLRILPPKNTLPFLIVSFLSCSTYSIPVWMSPSLNMDSATLPKSP</sequence>
<proteinExistence type="predicted"/>
<organism evidence="2 3">
    <name type="scientific">Enterococcus phage PBEF129</name>
    <dbReference type="NCBI Taxonomy" id="2696337"/>
    <lineage>
        <taxon>Viruses</taxon>
        <taxon>Duplodnaviria</taxon>
        <taxon>Heunggongvirae</taxon>
        <taxon>Uroviricota</taxon>
        <taxon>Caudoviricetes</taxon>
        <taxon>Herelleviridae</taxon>
        <taxon>Brockvirinae</taxon>
        <taxon>Kochikohdavirus</taxon>
        <taxon>Kochikohdavirus ECP3</taxon>
    </lineage>
</organism>
<keyword evidence="3" id="KW-1185">Reference proteome</keyword>
<evidence type="ECO:0000313" key="3">
    <source>
        <dbReference type="Proteomes" id="UP000463860"/>
    </source>
</evidence>
<feature type="compositionally biased region" description="Low complexity" evidence="1">
    <location>
        <begin position="1"/>
        <end position="22"/>
    </location>
</feature>
<evidence type="ECO:0000313" key="2">
    <source>
        <dbReference type="EMBL" id="QPW37228.1"/>
    </source>
</evidence>
<evidence type="ECO:0000256" key="1">
    <source>
        <dbReference type="SAM" id="MobiDB-lite"/>
    </source>
</evidence>
<dbReference type="EMBL" id="MN854830">
    <property type="protein sequence ID" value="QPW37228.1"/>
    <property type="molecule type" value="Genomic_DNA"/>
</dbReference>
<accession>A0A7T3JE93</accession>
<name>A0A7T3JE93_9CAUD</name>
<reference evidence="2" key="1">
    <citation type="submission" date="2020-12" db="EMBL/GenBank/DDBJ databases">
        <title>Comparison of Enterococcus faecalis Biofilm Removal Efficiency Among Bacteriophage PBEF129, Its Endolysin, and Cefotaxime.</title>
        <authorList>
            <person name="Myung H."/>
            <person name="Oh H."/>
            <person name="Hwang Y."/>
            <person name="Hong H."/>
        </authorList>
    </citation>
    <scope>NUCLEOTIDE SEQUENCE</scope>
</reference>
<protein>
    <submittedName>
        <fullName evidence="2">Uncharacterized protein</fullName>
    </submittedName>
</protein>
<feature type="region of interest" description="Disordered" evidence="1">
    <location>
        <begin position="1"/>
        <end position="24"/>
    </location>
</feature>
<dbReference type="Proteomes" id="UP000463860">
    <property type="component" value="Segment"/>
</dbReference>